<dbReference type="AlphaFoldDB" id="A0A1F7V7M6"/>
<dbReference type="InterPro" id="IPR012902">
    <property type="entry name" value="N_methyl_site"/>
</dbReference>
<evidence type="ECO:0000256" key="1">
    <source>
        <dbReference type="SAM" id="Phobius"/>
    </source>
</evidence>
<protein>
    <recommendedName>
        <fullName evidence="4">General secretion pathway GspH domain-containing protein</fullName>
    </recommendedName>
</protein>
<dbReference type="Proteomes" id="UP000176593">
    <property type="component" value="Unassembled WGS sequence"/>
</dbReference>
<evidence type="ECO:0000313" key="2">
    <source>
        <dbReference type="EMBL" id="OGL86586.1"/>
    </source>
</evidence>
<keyword evidence="1" id="KW-0812">Transmembrane</keyword>
<evidence type="ECO:0008006" key="4">
    <source>
        <dbReference type="Google" id="ProtNLM"/>
    </source>
</evidence>
<dbReference type="EMBL" id="MGEQ01000008">
    <property type="protein sequence ID" value="OGL86586.1"/>
    <property type="molecule type" value="Genomic_DNA"/>
</dbReference>
<keyword evidence="1" id="KW-0472">Membrane</keyword>
<dbReference type="NCBIfam" id="TIGR02532">
    <property type="entry name" value="IV_pilin_GFxxxE"/>
    <property type="match status" value="1"/>
</dbReference>
<comment type="caution">
    <text evidence="2">The sequence shown here is derived from an EMBL/GenBank/DDBJ whole genome shotgun (WGS) entry which is preliminary data.</text>
</comment>
<reference evidence="2 3" key="1">
    <citation type="journal article" date="2016" name="Nat. Commun.">
        <title>Thousands of microbial genomes shed light on interconnected biogeochemical processes in an aquifer system.</title>
        <authorList>
            <person name="Anantharaman K."/>
            <person name="Brown C.T."/>
            <person name="Hug L.A."/>
            <person name="Sharon I."/>
            <person name="Castelle C.J."/>
            <person name="Probst A.J."/>
            <person name="Thomas B.C."/>
            <person name="Singh A."/>
            <person name="Wilkins M.J."/>
            <person name="Karaoz U."/>
            <person name="Brodie E.L."/>
            <person name="Williams K.H."/>
            <person name="Hubbard S.S."/>
            <person name="Banfield J.F."/>
        </authorList>
    </citation>
    <scope>NUCLEOTIDE SEQUENCE [LARGE SCALE GENOMIC DNA]</scope>
</reference>
<keyword evidence="1" id="KW-1133">Transmembrane helix</keyword>
<proteinExistence type="predicted"/>
<gene>
    <name evidence="2" type="ORF">A3I41_04850</name>
</gene>
<evidence type="ECO:0000313" key="3">
    <source>
        <dbReference type="Proteomes" id="UP000176593"/>
    </source>
</evidence>
<name>A0A1F7V7M6_9BACT</name>
<organism evidence="2 3">
    <name type="scientific">Candidatus Uhrbacteria bacterium RIFCSPLOWO2_02_FULL_48_18</name>
    <dbReference type="NCBI Taxonomy" id="1802408"/>
    <lineage>
        <taxon>Bacteria</taxon>
        <taxon>Candidatus Uhriibacteriota</taxon>
    </lineage>
</organism>
<accession>A0A1F7V7M6</accession>
<sequence length="163" mass="17437">MHSRGFTLLEVVLAIGILLVIFVVGFQADSVFQNVLAGRGSRQVESVLGLAAMRARNGMNGSNWGVYLAYDDVTRVASEAVLFSGASYASRDTTQDILFPLGRTLKFPSVQLSGALPSSGNDHEILFTFLTGETPHYGSLTVSSYAATTQIDIPATGIPVRHE</sequence>
<feature type="transmembrane region" description="Helical" evidence="1">
    <location>
        <begin position="7"/>
        <end position="26"/>
    </location>
</feature>
<dbReference type="PROSITE" id="PS00409">
    <property type="entry name" value="PROKAR_NTER_METHYL"/>
    <property type="match status" value="1"/>
</dbReference>